<feature type="domain" description="BTB" evidence="1">
    <location>
        <begin position="24"/>
        <end position="82"/>
    </location>
</feature>
<dbReference type="AlphaFoldDB" id="A0A6H0Y6D1"/>
<reference evidence="2 3" key="1">
    <citation type="journal article" date="2016" name="Sci. Rep.">
        <title>Peltaster fructicola genome reveals evolution from an invasive phytopathogen to an ectophytic parasite.</title>
        <authorList>
            <person name="Xu C."/>
            <person name="Chen H."/>
            <person name="Gleason M.L."/>
            <person name="Xu J.R."/>
            <person name="Liu H."/>
            <person name="Zhang R."/>
            <person name="Sun G."/>
        </authorList>
    </citation>
    <scope>NUCLEOTIDE SEQUENCE [LARGE SCALE GENOMIC DNA]</scope>
    <source>
        <strain evidence="2 3">LNHT1506</strain>
    </source>
</reference>
<dbReference type="Gene3D" id="3.30.710.10">
    <property type="entry name" value="Potassium Channel Kv1.1, Chain A"/>
    <property type="match status" value="1"/>
</dbReference>
<protein>
    <recommendedName>
        <fullName evidence="1">BTB domain-containing protein</fullName>
    </recommendedName>
</protein>
<sequence length="240" mass="26963">MPQVIDPRDELISALARYLGGRYSDLTIVGASRQWAVHKAIVCPRSGFFDAACEGSFKEASTNRIVLRDDDEDALDHMIHSIQISQRERAIETINSGRRQHKRSRSLSIVEHQLVSLPAKNIPEHKAIREEDVTIPPTNLVLHARVYALADKFDVFGLKTLVKMKFATAMTNCHACAELAEAIDEVYNSTADSDRGLRDIVIQAMRFQPHLTANEAIMAVIKRTAPLAFELWRVERGHPV</sequence>
<dbReference type="SUPFAM" id="SSF54695">
    <property type="entry name" value="POZ domain"/>
    <property type="match status" value="1"/>
</dbReference>
<dbReference type="Pfam" id="PF00651">
    <property type="entry name" value="BTB"/>
    <property type="match status" value="1"/>
</dbReference>
<dbReference type="PANTHER" id="PTHR47843">
    <property type="entry name" value="BTB DOMAIN-CONTAINING PROTEIN-RELATED"/>
    <property type="match status" value="1"/>
</dbReference>
<dbReference type="CDD" id="cd18186">
    <property type="entry name" value="BTB_POZ_ZBTB_KLHL-like"/>
    <property type="match status" value="1"/>
</dbReference>
<dbReference type="EMBL" id="CP051143">
    <property type="protein sequence ID" value="QIX02401.1"/>
    <property type="molecule type" value="Genomic_DNA"/>
</dbReference>
<gene>
    <name evidence="2" type="ORF">AMS68_007918</name>
</gene>
<accession>A0A6H0Y6D1</accession>
<organism evidence="2 3">
    <name type="scientific">Peltaster fructicola</name>
    <dbReference type="NCBI Taxonomy" id="286661"/>
    <lineage>
        <taxon>Eukaryota</taxon>
        <taxon>Fungi</taxon>
        <taxon>Dikarya</taxon>
        <taxon>Ascomycota</taxon>
        <taxon>Pezizomycotina</taxon>
        <taxon>Dothideomycetes</taxon>
        <taxon>Dothideomycetes incertae sedis</taxon>
        <taxon>Peltaster</taxon>
    </lineage>
</organism>
<dbReference type="InterPro" id="IPR000210">
    <property type="entry name" value="BTB/POZ_dom"/>
</dbReference>
<keyword evidence="3" id="KW-1185">Reference proteome</keyword>
<name>A0A6H0Y6D1_9PEZI</name>
<dbReference type="OrthoDB" id="6359816at2759"/>
<evidence type="ECO:0000313" key="2">
    <source>
        <dbReference type="EMBL" id="QIX02401.1"/>
    </source>
</evidence>
<dbReference type="PANTHER" id="PTHR47843:SF5">
    <property type="entry name" value="BTB_POZ DOMAIN PROTEIN"/>
    <property type="match status" value="1"/>
</dbReference>
<dbReference type="InterPro" id="IPR011333">
    <property type="entry name" value="SKP1/BTB/POZ_sf"/>
</dbReference>
<evidence type="ECO:0000313" key="3">
    <source>
        <dbReference type="Proteomes" id="UP000503462"/>
    </source>
</evidence>
<evidence type="ECO:0000259" key="1">
    <source>
        <dbReference type="PROSITE" id="PS50097"/>
    </source>
</evidence>
<dbReference type="PROSITE" id="PS50097">
    <property type="entry name" value="BTB"/>
    <property type="match status" value="1"/>
</dbReference>
<proteinExistence type="predicted"/>
<dbReference type="Proteomes" id="UP000503462">
    <property type="component" value="Chromosome 5"/>
</dbReference>